<protein>
    <submittedName>
        <fullName evidence="2">Uncharacterized protein</fullName>
    </submittedName>
</protein>
<reference evidence="3" key="1">
    <citation type="submission" date="2015-02" db="EMBL/GenBank/DDBJ databases">
        <title>Draft Genome of Frankia sp. CpI1-S.</title>
        <authorList>
            <person name="Oshone R.T."/>
            <person name="Ngom M."/>
            <person name="Ghodhbane-Gtari F."/>
            <person name="Gtari M."/>
            <person name="Morris K."/>
            <person name="Thomas K."/>
            <person name="Sen A."/>
            <person name="Tisa L.S."/>
        </authorList>
    </citation>
    <scope>NUCLEOTIDE SEQUENCE [LARGE SCALE GENOMIC DNA]</scope>
    <source>
        <strain evidence="3">CpI1-S</strain>
    </source>
</reference>
<evidence type="ECO:0000256" key="1">
    <source>
        <dbReference type="SAM" id="MobiDB-lite"/>
    </source>
</evidence>
<dbReference type="PATRIC" id="fig|1502723.3.peg.2002"/>
<gene>
    <name evidence="2" type="ORF">FF36_02869</name>
</gene>
<dbReference type="EMBL" id="JYFN01000019">
    <property type="protein sequence ID" value="KJE22891.1"/>
    <property type="molecule type" value="Genomic_DNA"/>
</dbReference>
<evidence type="ECO:0000313" key="3">
    <source>
        <dbReference type="Proteomes" id="UP000032545"/>
    </source>
</evidence>
<evidence type="ECO:0000313" key="2">
    <source>
        <dbReference type="EMBL" id="KJE22891.1"/>
    </source>
</evidence>
<organism evidence="2 3">
    <name type="scientific">Frankia torreyi</name>
    <dbReference type="NCBI Taxonomy" id="1856"/>
    <lineage>
        <taxon>Bacteria</taxon>
        <taxon>Bacillati</taxon>
        <taxon>Actinomycetota</taxon>
        <taxon>Actinomycetes</taxon>
        <taxon>Frankiales</taxon>
        <taxon>Frankiaceae</taxon>
        <taxon>Frankia</taxon>
    </lineage>
</organism>
<sequence>MDRDRPQSWVVRSAVPGFLPSVSAFRFTNSFDVQPLLALRLPGLPWGLGIGDASRGLCGGMIFAVRDLFEAGLAVPPDVEPPRRGSPLYGYLVRRLLASFDLPRGVARYYGLMRAADAYPQPRRGGAWWPGASRPDRRSSASASCGSAADPRGSTADGPGSVPNRPGSAPGRPGSALGRLGVGLRSLADEWPRIRLDLDSGRLAPVGVITVHSADPLQLGLNHQVLAYAYDQVDMAVTLRVYDPNTPLERADDVTMSFDLASAGGAPGRVRISHSIAIGGRPVRAFFHSRYRWADPRPALRAHAAGSH</sequence>
<name>A0A0D8BFG8_9ACTN</name>
<feature type="region of interest" description="Disordered" evidence="1">
    <location>
        <begin position="124"/>
        <end position="176"/>
    </location>
</feature>
<keyword evidence="3" id="KW-1185">Reference proteome</keyword>
<dbReference type="Proteomes" id="UP000032545">
    <property type="component" value="Unassembled WGS sequence"/>
</dbReference>
<proteinExistence type="predicted"/>
<reference evidence="2 3" key="2">
    <citation type="journal article" date="2016" name="Genome Announc.">
        <title>Permanent Draft Genome Sequences for Two Variants of Frankia sp. Strain CpI1, the First Frankia Strain Isolated from Root Nodules of Comptonia peregrina.</title>
        <authorList>
            <person name="Oshone R."/>
            <person name="Hurst S.G.IV."/>
            <person name="Abebe-Akele F."/>
            <person name="Simpson S."/>
            <person name="Morris K."/>
            <person name="Thomas W.K."/>
            <person name="Tisa L.S."/>
        </authorList>
    </citation>
    <scope>NUCLEOTIDE SEQUENCE [LARGE SCALE GENOMIC DNA]</scope>
    <source>
        <strain evidence="3">CpI1-S</strain>
    </source>
</reference>
<comment type="caution">
    <text evidence="2">The sequence shown here is derived from an EMBL/GenBank/DDBJ whole genome shotgun (WGS) entry which is preliminary data.</text>
</comment>
<accession>A0A0D8BFG8</accession>
<feature type="compositionally biased region" description="Low complexity" evidence="1">
    <location>
        <begin position="140"/>
        <end position="149"/>
    </location>
</feature>
<dbReference type="AlphaFoldDB" id="A0A0D8BFG8"/>
<dbReference type="OrthoDB" id="8479279at2"/>